<keyword evidence="2" id="KW-1185">Reference proteome</keyword>
<accession>A0AAF0W6D6</accession>
<dbReference type="EMBL" id="CP093343">
    <property type="protein sequence ID" value="WOG82976.1"/>
    <property type="molecule type" value="Genomic_DNA"/>
</dbReference>
<organism evidence="1 2">
    <name type="scientific">Daucus carota subsp. sativus</name>
    <name type="common">Carrot</name>
    <dbReference type="NCBI Taxonomy" id="79200"/>
    <lineage>
        <taxon>Eukaryota</taxon>
        <taxon>Viridiplantae</taxon>
        <taxon>Streptophyta</taxon>
        <taxon>Embryophyta</taxon>
        <taxon>Tracheophyta</taxon>
        <taxon>Spermatophyta</taxon>
        <taxon>Magnoliopsida</taxon>
        <taxon>eudicotyledons</taxon>
        <taxon>Gunneridae</taxon>
        <taxon>Pentapetalae</taxon>
        <taxon>asterids</taxon>
        <taxon>campanulids</taxon>
        <taxon>Apiales</taxon>
        <taxon>Apiaceae</taxon>
        <taxon>Apioideae</taxon>
        <taxon>Scandiceae</taxon>
        <taxon>Daucinae</taxon>
        <taxon>Daucus</taxon>
        <taxon>Daucus sect. Daucus</taxon>
    </lineage>
</organism>
<dbReference type="PANTHER" id="PTHR33052">
    <property type="entry name" value="DUF4228 DOMAIN PROTEIN-RELATED"/>
    <property type="match status" value="1"/>
</dbReference>
<dbReference type="Pfam" id="PF14009">
    <property type="entry name" value="PADRE"/>
    <property type="match status" value="1"/>
</dbReference>
<dbReference type="InterPro" id="IPR025322">
    <property type="entry name" value="PADRE_dom"/>
</dbReference>
<evidence type="ECO:0000313" key="2">
    <source>
        <dbReference type="Proteomes" id="UP000077755"/>
    </source>
</evidence>
<reference evidence="1" key="1">
    <citation type="journal article" date="2016" name="Nat. Genet.">
        <title>A high-quality carrot genome assembly provides new insights into carotenoid accumulation and asterid genome evolution.</title>
        <authorList>
            <person name="Iorizzo M."/>
            <person name="Ellison S."/>
            <person name="Senalik D."/>
            <person name="Zeng P."/>
            <person name="Satapoomin P."/>
            <person name="Huang J."/>
            <person name="Bowman M."/>
            <person name="Iovene M."/>
            <person name="Sanseverino W."/>
            <person name="Cavagnaro P."/>
            <person name="Yildiz M."/>
            <person name="Macko-Podgorni A."/>
            <person name="Moranska E."/>
            <person name="Grzebelus E."/>
            <person name="Grzebelus D."/>
            <person name="Ashrafi H."/>
            <person name="Zheng Z."/>
            <person name="Cheng S."/>
            <person name="Spooner D."/>
            <person name="Van Deynze A."/>
            <person name="Simon P."/>
        </authorList>
    </citation>
    <scope>NUCLEOTIDE SEQUENCE</scope>
    <source>
        <tissue evidence="1">Leaf</tissue>
    </source>
</reference>
<evidence type="ECO:0000313" key="1">
    <source>
        <dbReference type="EMBL" id="WOG82976.1"/>
    </source>
</evidence>
<dbReference type="AlphaFoldDB" id="A0AAF0W6D6"/>
<gene>
    <name evidence="1" type="ORF">DCAR_0102149</name>
</gene>
<reference evidence="1" key="2">
    <citation type="submission" date="2022-03" db="EMBL/GenBank/DDBJ databases">
        <title>Draft title - Genomic analysis of global carrot germplasm unveils the trajectory of domestication and the origin of high carotenoid orange carrot.</title>
        <authorList>
            <person name="Iorizzo M."/>
            <person name="Ellison S."/>
            <person name="Senalik D."/>
            <person name="Macko-Podgorni A."/>
            <person name="Grzebelus D."/>
            <person name="Bostan H."/>
            <person name="Rolling W."/>
            <person name="Curaba J."/>
            <person name="Simon P."/>
        </authorList>
    </citation>
    <scope>NUCLEOTIDE SEQUENCE</scope>
    <source>
        <tissue evidence="1">Leaf</tissue>
    </source>
</reference>
<name>A0AAF0W6D6_DAUCS</name>
<protein>
    <submittedName>
        <fullName evidence="1">Uncharacterized protein</fullName>
    </submittedName>
</protein>
<proteinExistence type="predicted"/>
<dbReference type="KEGG" id="dcr:108227633"/>
<dbReference type="Proteomes" id="UP000077755">
    <property type="component" value="Chromosome 1"/>
</dbReference>
<sequence>MGNAMVCYNPNQRLSLIKLIFWEGTTRILTGKKTLMAGEIMFEFPDRMVCHADSFYIGQPIPALAIEEELLIGQTYFVLPIDCFPCNVLSASAFAALVALQEKRVFPTKLVAGSRSPLRTKPAISFKDTTFEYIKGSNGRVLIKVSPEFMVKIMTIGKENGNEQVMGNSPSSFLCSTPELKKHYHMLIGSKGQMWSPKLDTISECKIVSKFSPRRYISKNRISY</sequence>